<dbReference type="GO" id="GO:0043565">
    <property type="term" value="F:sequence-specific DNA binding"/>
    <property type="evidence" value="ECO:0007669"/>
    <property type="project" value="InterPro"/>
</dbReference>
<dbReference type="InterPro" id="IPR036390">
    <property type="entry name" value="WH_DNA-bd_sf"/>
</dbReference>
<dbReference type="PANTHER" id="PTHR30154">
    <property type="entry name" value="LEUCINE-RESPONSIVE REGULATORY PROTEIN"/>
    <property type="match status" value="1"/>
</dbReference>
<dbReference type="InterPro" id="IPR019888">
    <property type="entry name" value="Tscrpt_reg_AsnC-like"/>
</dbReference>
<accession>A0A074N2D4</accession>
<dbReference type="eggNOG" id="COG1522">
    <property type="taxonomic scope" value="Bacteria"/>
</dbReference>
<evidence type="ECO:0000256" key="2">
    <source>
        <dbReference type="ARBA" id="ARBA00023125"/>
    </source>
</evidence>
<reference evidence="5 6" key="1">
    <citation type="submission" date="2014-04" db="EMBL/GenBank/DDBJ databases">
        <title>A comprehensive comparison of genomes of Erythrobacter spp. strains.</title>
        <authorList>
            <person name="Zheng Q."/>
        </authorList>
    </citation>
    <scope>NUCLEOTIDE SEQUENCE [LARGE SCALE GENOMIC DNA]</scope>
    <source>
        <strain evidence="5 6">DSM 6997</strain>
    </source>
</reference>
<dbReference type="InterPro" id="IPR000485">
    <property type="entry name" value="AsnC-type_HTH_dom"/>
</dbReference>
<dbReference type="SUPFAM" id="SSF46785">
    <property type="entry name" value="Winged helix' DNA-binding domain"/>
    <property type="match status" value="1"/>
</dbReference>
<keyword evidence="3" id="KW-0804">Transcription</keyword>
<dbReference type="Proteomes" id="UP000027647">
    <property type="component" value="Unassembled WGS sequence"/>
</dbReference>
<dbReference type="Pfam" id="PF01037">
    <property type="entry name" value="AsnC_trans_reg"/>
    <property type="match status" value="1"/>
</dbReference>
<dbReference type="EMBL" id="JMIW01000001">
    <property type="protein sequence ID" value="KEO92072.1"/>
    <property type="molecule type" value="Genomic_DNA"/>
</dbReference>
<gene>
    <name evidence="5" type="ORF">EH31_05215</name>
</gene>
<dbReference type="GO" id="GO:0043200">
    <property type="term" value="P:response to amino acid"/>
    <property type="evidence" value="ECO:0007669"/>
    <property type="project" value="TreeGrafter"/>
</dbReference>
<evidence type="ECO:0000313" key="5">
    <source>
        <dbReference type="EMBL" id="KEO92072.1"/>
    </source>
</evidence>
<dbReference type="InterPro" id="IPR011008">
    <property type="entry name" value="Dimeric_a/b-barrel"/>
</dbReference>
<sequence>MLPNSETRLLRELQTDSSRSIAELAEGVGMSSSAAHRKMRALEEDGTIQGYAARLDPRKLGLKMQAFVEITLANQGQEAMDRFEEAALGFEEILSCHLLSGEADYILRIAAKDLDHFDRIHRKALARLPGVATMKSSFSIREVKPWRGYPVLGD</sequence>
<dbReference type="InterPro" id="IPR036388">
    <property type="entry name" value="WH-like_DNA-bd_sf"/>
</dbReference>
<comment type="caution">
    <text evidence="5">The sequence shown here is derived from an EMBL/GenBank/DDBJ whole genome shotgun (WGS) entry which is preliminary data.</text>
</comment>
<dbReference type="PROSITE" id="PS50956">
    <property type="entry name" value="HTH_ASNC_2"/>
    <property type="match status" value="1"/>
</dbReference>
<dbReference type="AlphaFoldDB" id="A0A074N2D4"/>
<dbReference type="Gene3D" id="3.30.70.920">
    <property type="match status" value="1"/>
</dbReference>
<dbReference type="SUPFAM" id="SSF54909">
    <property type="entry name" value="Dimeric alpha+beta barrel"/>
    <property type="match status" value="1"/>
</dbReference>
<keyword evidence="1" id="KW-0805">Transcription regulation</keyword>
<protein>
    <submittedName>
        <fullName evidence="5">AsnC family transcriptional regulator</fullName>
    </submittedName>
</protein>
<dbReference type="Pfam" id="PF13412">
    <property type="entry name" value="HTH_24"/>
    <property type="match status" value="1"/>
</dbReference>
<dbReference type="SMART" id="SM00344">
    <property type="entry name" value="HTH_ASNC"/>
    <property type="match status" value="1"/>
</dbReference>
<evidence type="ECO:0000256" key="1">
    <source>
        <dbReference type="ARBA" id="ARBA00023015"/>
    </source>
</evidence>
<dbReference type="GO" id="GO:0005829">
    <property type="term" value="C:cytosol"/>
    <property type="evidence" value="ECO:0007669"/>
    <property type="project" value="TreeGrafter"/>
</dbReference>
<keyword evidence="2" id="KW-0238">DNA-binding</keyword>
<evidence type="ECO:0000256" key="3">
    <source>
        <dbReference type="ARBA" id="ARBA00023163"/>
    </source>
</evidence>
<keyword evidence="6" id="KW-1185">Reference proteome</keyword>
<dbReference type="PRINTS" id="PR00033">
    <property type="entry name" value="HTHASNC"/>
</dbReference>
<dbReference type="InterPro" id="IPR019887">
    <property type="entry name" value="Tscrpt_reg_AsnC/Lrp_C"/>
</dbReference>
<evidence type="ECO:0000259" key="4">
    <source>
        <dbReference type="PROSITE" id="PS50956"/>
    </source>
</evidence>
<dbReference type="PANTHER" id="PTHR30154:SF46">
    <property type="entry name" value="TRANSCRIPTIONAL REGULATORY PROTEIN"/>
    <property type="match status" value="1"/>
</dbReference>
<organism evidence="5 6">
    <name type="scientific">Erythrobacter longus</name>
    <dbReference type="NCBI Taxonomy" id="1044"/>
    <lineage>
        <taxon>Bacteria</taxon>
        <taxon>Pseudomonadati</taxon>
        <taxon>Pseudomonadota</taxon>
        <taxon>Alphaproteobacteria</taxon>
        <taxon>Sphingomonadales</taxon>
        <taxon>Erythrobacteraceae</taxon>
        <taxon>Erythrobacter/Porphyrobacter group</taxon>
        <taxon>Erythrobacter</taxon>
    </lineage>
</organism>
<feature type="domain" description="HTH asnC-type" evidence="4">
    <location>
        <begin position="8"/>
        <end position="63"/>
    </location>
</feature>
<evidence type="ECO:0000313" key="6">
    <source>
        <dbReference type="Proteomes" id="UP000027647"/>
    </source>
</evidence>
<proteinExistence type="predicted"/>
<name>A0A074N2D4_ERYLO</name>
<dbReference type="STRING" id="1044.EH31_05215"/>
<dbReference type="Gene3D" id="1.10.10.10">
    <property type="entry name" value="Winged helix-like DNA-binding domain superfamily/Winged helix DNA-binding domain"/>
    <property type="match status" value="1"/>
</dbReference>